<accession>A0A6N9Q7F1</accession>
<reference evidence="1 2" key="1">
    <citation type="submission" date="2019-01" db="EMBL/GenBank/DDBJ databases">
        <title>Chengkuizengella sp. nov., isolated from deep-sea sediment of East Pacific Ocean.</title>
        <authorList>
            <person name="Yang J."/>
            <person name="Lai Q."/>
            <person name="Shao Z."/>
        </authorList>
    </citation>
    <scope>NUCLEOTIDE SEQUENCE [LARGE SCALE GENOMIC DNA]</scope>
    <source>
        <strain evidence="1 2">YPA3-1-1</strain>
    </source>
</reference>
<protein>
    <submittedName>
        <fullName evidence="1">Uncharacterized protein</fullName>
    </submittedName>
</protein>
<gene>
    <name evidence="1" type="ORF">ERL59_16565</name>
</gene>
<feature type="non-terminal residue" evidence="1">
    <location>
        <position position="60"/>
    </location>
</feature>
<comment type="caution">
    <text evidence="1">The sequence shown here is derived from an EMBL/GenBank/DDBJ whole genome shotgun (WGS) entry which is preliminary data.</text>
</comment>
<proteinExistence type="predicted"/>
<organism evidence="1 2">
    <name type="scientific">Chengkuizengella marina</name>
    <dbReference type="NCBI Taxonomy" id="2507566"/>
    <lineage>
        <taxon>Bacteria</taxon>
        <taxon>Bacillati</taxon>
        <taxon>Bacillota</taxon>
        <taxon>Bacilli</taxon>
        <taxon>Bacillales</taxon>
        <taxon>Paenibacillaceae</taxon>
        <taxon>Chengkuizengella</taxon>
    </lineage>
</organism>
<dbReference type="AlphaFoldDB" id="A0A6N9Q7F1"/>
<keyword evidence="2" id="KW-1185">Reference proteome</keyword>
<evidence type="ECO:0000313" key="2">
    <source>
        <dbReference type="Proteomes" id="UP000448943"/>
    </source>
</evidence>
<evidence type="ECO:0000313" key="1">
    <source>
        <dbReference type="EMBL" id="NBI30564.1"/>
    </source>
</evidence>
<dbReference type="RefSeq" id="WP_160647378.1">
    <property type="nucleotide sequence ID" value="NZ_SIJB01000033.1"/>
</dbReference>
<name>A0A6N9Q7F1_9BACL</name>
<sequence length="60" mass="6574">MNIKKTVTFLCIFLLVFSTLVIAEEMVDLNQMSASSLSLTQEDVKKTHIDGGADQTVGLK</sequence>
<dbReference type="Proteomes" id="UP000448943">
    <property type="component" value="Unassembled WGS sequence"/>
</dbReference>
<dbReference type="EMBL" id="SIJB01000033">
    <property type="protein sequence ID" value="NBI30564.1"/>
    <property type="molecule type" value="Genomic_DNA"/>
</dbReference>